<keyword evidence="8" id="KW-0460">Magnesium</keyword>
<keyword evidence="15" id="KW-1185">Reference proteome</keyword>
<evidence type="ECO:0000256" key="13">
    <source>
        <dbReference type="ARBA" id="ARBA00043219"/>
    </source>
</evidence>
<dbReference type="GO" id="GO:0004660">
    <property type="term" value="F:protein farnesyltransferase activity"/>
    <property type="evidence" value="ECO:0007669"/>
    <property type="project" value="UniProtKB-EC"/>
</dbReference>
<evidence type="ECO:0000256" key="11">
    <source>
        <dbReference type="ARBA" id="ARBA00042436"/>
    </source>
</evidence>
<dbReference type="EC" id="2.5.1.59" evidence="3"/>
<evidence type="ECO:0000313" key="14">
    <source>
        <dbReference type="EMBL" id="KAG5635243.1"/>
    </source>
</evidence>
<evidence type="ECO:0000256" key="10">
    <source>
        <dbReference type="ARBA" id="ARBA00041392"/>
    </source>
</evidence>
<proteinExistence type="inferred from homology"/>
<dbReference type="EMBL" id="JABCKI010006142">
    <property type="protein sequence ID" value="KAG5635243.1"/>
    <property type="molecule type" value="Genomic_DNA"/>
</dbReference>
<reference evidence="14" key="1">
    <citation type="submission" date="2021-02" db="EMBL/GenBank/DDBJ databases">
        <authorList>
            <person name="Nieuwenhuis M."/>
            <person name="Van De Peppel L.J.J."/>
        </authorList>
    </citation>
    <scope>NUCLEOTIDE SEQUENCE</scope>
    <source>
        <strain evidence="14">D49</strain>
    </source>
</reference>
<reference evidence="14" key="2">
    <citation type="submission" date="2021-10" db="EMBL/GenBank/DDBJ databases">
        <title>Phylogenomics reveals ancestral predisposition of the termite-cultivated fungus Termitomyces towards a domesticated lifestyle.</title>
        <authorList>
            <person name="Auxier B."/>
            <person name="Grum-Grzhimaylo A."/>
            <person name="Cardenas M.E."/>
            <person name="Lodge J.D."/>
            <person name="Laessoe T."/>
            <person name="Pedersen O."/>
            <person name="Smith M.E."/>
            <person name="Kuyper T.W."/>
            <person name="Franco-Molano E.A."/>
            <person name="Baroni T.J."/>
            <person name="Aanen D.K."/>
        </authorList>
    </citation>
    <scope>NUCLEOTIDE SEQUENCE</scope>
    <source>
        <strain evidence="14">D49</strain>
    </source>
</reference>
<dbReference type="PROSITE" id="PS51147">
    <property type="entry name" value="PFTA"/>
    <property type="match status" value="4"/>
</dbReference>
<dbReference type="PANTHER" id="PTHR11129">
    <property type="entry name" value="PROTEIN FARNESYLTRANSFERASE ALPHA SUBUNIT/RAB GERANYLGERANYL TRANSFERASE ALPHA SUBUNIT"/>
    <property type="match status" value="1"/>
</dbReference>
<dbReference type="GO" id="GO:0004662">
    <property type="term" value="F:CAAX-protein geranylgeranyltransferase activity"/>
    <property type="evidence" value="ECO:0007669"/>
    <property type="project" value="UniProtKB-EC"/>
</dbReference>
<evidence type="ECO:0000256" key="3">
    <source>
        <dbReference type="ARBA" id="ARBA00012700"/>
    </source>
</evidence>
<dbReference type="EC" id="2.5.1.58" evidence="4"/>
<dbReference type="AlphaFoldDB" id="A0A9P7FNM1"/>
<evidence type="ECO:0000256" key="1">
    <source>
        <dbReference type="ARBA" id="ARBA00001946"/>
    </source>
</evidence>
<dbReference type="OrthoDB" id="10255768at2759"/>
<dbReference type="Pfam" id="PF01239">
    <property type="entry name" value="PPTA"/>
    <property type="match status" value="5"/>
</dbReference>
<dbReference type="InterPro" id="IPR002088">
    <property type="entry name" value="Prenyl_trans_a"/>
</dbReference>
<dbReference type="PANTHER" id="PTHR11129:SF1">
    <property type="entry name" value="PROTEIN FARNESYLTRANSFERASE_GERANYLGERANYLTRANSFERASE TYPE-1 SUBUNIT ALPHA"/>
    <property type="match status" value="1"/>
</dbReference>
<sequence length="348" mass="40749">MRTPLEQECQSLMSLSEETIALYADRPEWSDVTPLAQYEDANPIAPIFYSPEYRDATDYFRGVVKTGEKSERVLKLTEHIIRLNPAHYSAWQYRYETLLAVNASLQAELELMDELAVAFLKTYQVWHHRRLLLMLTRKPAPELAFIEKSLKVDAKNYHTWSYRQWLLAFFNDDDLWDGELDFVDMMLAQDIRNNSAWHHRFFVVFESGLREGETDRGRIVRRELTYVKQNISLVANNPSAWNYLRGILDTNKLPYSRVEDFVRPYAATTPDSSTTDLVDLENPPPPRGAQLPCPAAIEFLADIHEKEGGKEQILQATELWRSLADEHDTIRKKYWEYRIREALRVMKD</sequence>
<evidence type="ECO:0000256" key="6">
    <source>
        <dbReference type="ARBA" id="ARBA00022679"/>
    </source>
</evidence>
<dbReference type="Proteomes" id="UP000717328">
    <property type="component" value="Unassembled WGS sequence"/>
</dbReference>
<dbReference type="GO" id="GO:0005965">
    <property type="term" value="C:protein farnesyltransferase complex"/>
    <property type="evidence" value="ECO:0007669"/>
    <property type="project" value="TreeGrafter"/>
</dbReference>
<evidence type="ECO:0000256" key="8">
    <source>
        <dbReference type="ARBA" id="ARBA00022842"/>
    </source>
</evidence>
<name>A0A9P7FNM1_9AGAR</name>
<protein>
    <recommendedName>
        <fullName evidence="9">Protein farnesyltransferase/geranylgeranyltransferase type-1 subunit alpha</fullName>
        <ecNumber evidence="4">2.5.1.58</ecNumber>
        <ecNumber evidence="3">2.5.1.59</ecNumber>
    </recommendedName>
    <alternativeName>
        <fullName evidence="12">CAAX farnesyltransferase subunit alpha</fullName>
    </alternativeName>
    <alternativeName>
        <fullName evidence="11">FTase-alpha</fullName>
    </alternativeName>
    <alternativeName>
        <fullName evidence="10">Ras proteins prenyltransferase subunit alpha</fullName>
    </alternativeName>
    <alternativeName>
        <fullName evidence="13">Type I protein geranyl-geranyltransferase subunit alpha</fullName>
    </alternativeName>
</protein>
<gene>
    <name evidence="14" type="ORF">H0H81_011959</name>
</gene>
<dbReference type="Gene3D" id="1.25.40.120">
    <property type="entry name" value="Protein prenylyltransferase"/>
    <property type="match status" value="1"/>
</dbReference>
<evidence type="ECO:0000256" key="5">
    <source>
        <dbReference type="ARBA" id="ARBA00022602"/>
    </source>
</evidence>
<evidence type="ECO:0000256" key="2">
    <source>
        <dbReference type="ARBA" id="ARBA00006734"/>
    </source>
</evidence>
<dbReference type="SUPFAM" id="SSF48439">
    <property type="entry name" value="Protein prenylyltransferase"/>
    <property type="match status" value="1"/>
</dbReference>
<comment type="similarity">
    <text evidence="2">Belongs to the protein prenyltransferase subunit alpha family.</text>
</comment>
<comment type="caution">
    <text evidence="14">The sequence shown here is derived from an EMBL/GenBank/DDBJ whole genome shotgun (WGS) entry which is preliminary data.</text>
</comment>
<keyword evidence="7" id="KW-0677">Repeat</keyword>
<evidence type="ECO:0000256" key="7">
    <source>
        <dbReference type="ARBA" id="ARBA00022737"/>
    </source>
</evidence>
<accession>A0A9P7FNM1</accession>
<comment type="cofactor">
    <cofactor evidence="1">
        <name>Mg(2+)</name>
        <dbReference type="ChEBI" id="CHEBI:18420"/>
    </cofactor>
</comment>
<organism evidence="14 15">
    <name type="scientific">Sphagnurus paluster</name>
    <dbReference type="NCBI Taxonomy" id="117069"/>
    <lineage>
        <taxon>Eukaryota</taxon>
        <taxon>Fungi</taxon>
        <taxon>Dikarya</taxon>
        <taxon>Basidiomycota</taxon>
        <taxon>Agaricomycotina</taxon>
        <taxon>Agaricomycetes</taxon>
        <taxon>Agaricomycetidae</taxon>
        <taxon>Agaricales</taxon>
        <taxon>Tricholomatineae</taxon>
        <taxon>Lyophyllaceae</taxon>
        <taxon>Sphagnurus</taxon>
    </lineage>
</organism>
<dbReference type="GO" id="GO:0005953">
    <property type="term" value="C:CAAX-protein geranylgeranyltransferase complex"/>
    <property type="evidence" value="ECO:0007669"/>
    <property type="project" value="TreeGrafter"/>
</dbReference>
<keyword evidence="5" id="KW-0637">Prenyltransferase</keyword>
<evidence type="ECO:0000313" key="15">
    <source>
        <dbReference type="Proteomes" id="UP000717328"/>
    </source>
</evidence>
<keyword evidence="6" id="KW-0808">Transferase</keyword>
<evidence type="ECO:0000256" key="9">
    <source>
        <dbReference type="ARBA" id="ARBA00040965"/>
    </source>
</evidence>
<evidence type="ECO:0000256" key="4">
    <source>
        <dbReference type="ARBA" id="ARBA00012702"/>
    </source>
</evidence>
<evidence type="ECO:0000256" key="12">
    <source>
        <dbReference type="ARBA" id="ARBA00043086"/>
    </source>
</evidence>